<dbReference type="AlphaFoldDB" id="A0A3G2I5C5"/>
<dbReference type="NCBIfam" id="NF008150">
    <property type="entry name" value="PRK10902.1"/>
    <property type="match status" value="1"/>
</dbReference>
<dbReference type="Pfam" id="PF00254">
    <property type="entry name" value="FKBP_C"/>
    <property type="match status" value="1"/>
</dbReference>
<evidence type="ECO:0000256" key="4">
    <source>
        <dbReference type="ARBA" id="ARBA00023110"/>
    </source>
</evidence>
<name>A0A3G2I5C5_BUCRM</name>
<evidence type="ECO:0000256" key="6">
    <source>
        <dbReference type="PROSITE-ProRule" id="PRU00277"/>
    </source>
</evidence>
<protein>
    <recommendedName>
        <fullName evidence="7">Peptidyl-prolyl cis-trans isomerase</fullName>
        <ecNumber evidence="7">5.2.1.8</ecNumber>
    </recommendedName>
</protein>
<dbReference type="Proteomes" id="UP000271533">
    <property type="component" value="Chromosome"/>
</dbReference>
<dbReference type="RefSeq" id="WP_158361062.1">
    <property type="nucleotide sequence ID" value="NZ_CP032759.1"/>
</dbReference>
<keyword evidence="4 6" id="KW-0697">Rotamase</keyword>
<accession>A0A3G2I5C5</accession>
<evidence type="ECO:0000259" key="8">
    <source>
        <dbReference type="PROSITE" id="PS50059"/>
    </source>
</evidence>
<dbReference type="Gene3D" id="3.10.50.40">
    <property type="match status" value="1"/>
</dbReference>
<evidence type="ECO:0000256" key="3">
    <source>
        <dbReference type="ARBA" id="ARBA00006577"/>
    </source>
</evidence>
<evidence type="ECO:0000256" key="1">
    <source>
        <dbReference type="ARBA" id="ARBA00000971"/>
    </source>
</evidence>
<dbReference type="InterPro" id="IPR001179">
    <property type="entry name" value="PPIase_FKBP_dom"/>
</dbReference>
<gene>
    <name evidence="9" type="ORF">D8S97_01060</name>
</gene>
<dbReference type="PROSITE" id="PS50059">
    <property type="entry name" value="FKBP_PPIASE"/>
    <property type="match status" value="1"/>
</dbReference>
<evidence type="ECO:0000313" key="10">
    <source>
        <dbReference type="Proteomes" id="UP000271533"/>
    </source>
</evidence>
<sequence>MIFFLLKRILFLYLIFFIPKSFSENLPFSKIQSYSEKKEFFKNDNEKIGYSLGVSLGNYVNESFERQKKMGIKLDKYSILLGVQDAISGSLKLSHEEISIILQTLEENLKNAAKVQFEKSEKENLVQGKLYMKKFSEMKGVNKTPSGLLYIVENLGEGEEIKTKNTEFTVHYKGSLINGVEFDSSYKRGNPVTLTLKDVILGWQEGLKYIKKGGKIKLIIPPNLGYGSNRINGIPANSILIFDIELLDIKNI</sequence>
<keyword evidence="5 6" id="KW-0413">Isomerase</keyword>
<dbReference type="PANTHER" id="PTHR43811:SF19">
    <property type="entry name" value="39 KDA FK506-BINDING NUCLEAR PROTEIN"/>
    <property type="match status" value="1"/>
</dbReference>
<comment type="similarity">
    <text evidence="3 7">Belongs to the FKBP-type PPIase family.</text>
</comment>
<feature type="domain" description="PPIase FKBP-type" evidence="8">
    <location>
        <begin position="165"/>
        <end position="250"/>
    </location>
</feature>
<organism evidence="9 10">
    <name type="scientific">Buchnera aphidicola subsp. Rhopalosiphum maidis</name>
    <dbReference type="NCBI Taxonomy" id="118109"/>
    <lineage>
        <taxon>Bacteria</taxon>
        <taxon>Pseudomonadati</taxon>
        <taxon>Pseudomonadota</taxon>
        <taxon>Gammaproteobacteria</taxon>
        <taxon>Enterobacterales</taxon>
        <taxon>Erwiniaceae</taxon>
        <taxon>Buchnera</taxon>
    </lineage>
</organism>
<dbReference type="OrthoDB" id="9814548at2"/>
<dbReference type="InterPro" id="IPR046357">
    <property type="entry name" value="PPIase_dom_sf"/>
</dbReference>
<dbReference type="EMBL" id="CP032759">
    <property type="protein sequence ID" value="AYN24557.1"/>
    <property type="molecule type" value="Genomic_DNA"/>
</dbReference>
<comment type="catalytic activity">
    <reaction evidence="1 6 7">
        <text>[protein]-peptidylproline (omega=180) = [protein]-peptidylproline (omega=0)</text>
        <dbReference type="Rhea" id="RHEA:16237"/>
        <dbReference type="Rhea" id="RHEA-COMP:10747"/>
        <dbReference type="Rhea" id="RHEA-COMP:10748"/>
        <dbReference type="ChEBI" id="CHEBI:83833"/>
        <dbReference type="ChEBI" id="CHEBI:83834"/>
        <dbReference type="EC" id="5.2.1.8"/>
    </reaction>
</comment>
<dbReference type="GO" id="GO:0003755">
    <property type="term" value="F:peptidyl-prolyl cis-trans isomerase activity"/>
    <property type="evidence" value="ECO:0007669"/>
    <property type="project" value="UniProtKB-UniRule"/>
</dbReference>
<dbReference type="Pfam" id="PF01346">
    <property type="entry name" value="FKBP_N"/>
    <property type="match status" value="1"/>
</dbReference>
<evidence type="ECO:0000313" key="9">
    <source>
        <dbReference type="EMBL" id="AYN24557.1"/>
    </source>
</evidence>
<reference evidence="9 10" key="1">
    <citation type="submission" date="2018-10" db="EMBL/GenBank/DDBJ databases">
        <title>Genome sequence of the corn leaf aphid (Rhopalosiphum maidis Fitch).</title>
        <authorList>
            <person name="Chen W."/>
            <person name="Shakir S."/>
            <person name="Bigham M."/>
            <person name="Fei Z."/>
            <person name="Jander G."/>
        </authorList>
    </citation>
    <scope>NUCLEOTIDE SEQUENCE [LARGE SCALE GENOMIC DNA]</scope>
    <source>
        <strain evidence="9 10">BTI</strain>
    </source>
</reference>
<evidence type="ECO:0000256" key="2">
    <source>
        <dbReference type="ARBA" id="ARBA00002388"/>
    </source>
</evidence>
<dbReference type="InterPro" id="IPR000774">
    <property type="entry name" value="PPIase_FKBP_N"/>
</dbReference>
<dbReference type="GO" id="GO:0006457">
    <property type="term" value="P:protein folding"/>
    <property type="evidence" value="ECO:0007669"/>
    <property type="project" value="InterPro"/>
</dbReference>
<dbReference type="InterPro" id="IPR036944">
    <property type="entry name" value="PPIase_FKBP_N_sf"/>
</dbReference>
<proteinExistence type="inferred from homology"/>
<comment type="function">
    <text evidence="2">PPIases accelerate the folding of proteins. It catalyzes the cis-trans isomerization of proline imidic peptide bonds in oligopeptides.</text>
</comment>
<evidence type="ECO:0000256" key="7">
    <source>
        <dbReference type="RuleBase" id="RU003915"/>
    </source>
</evidence>
<evidence type="ECO:0000256" key="5">
    <source>
        <dbReference type="ARBA" id="ARBA00023235"/>
    </source>
</evidence>
<dbReference type="PANTHER" id="PTHR43811">
    <property type="entry name" value="FKBP-TYPE PEPTIDYL-PROLYL CIS-TRANS ISOMERASE FKPA"/>
    <property type="match status" value="1"/>
</dbReference>
<dbReference type="EC" id="5.2.1.8" evidence="7"/>
<dbReference type="Gene3D" id="1.10.287.460">
    <property type="entry name" value="Peptidyl-prolyl cis-trans isomerase, FKBP-type, N-terminal domain"/>
    <property type="match status" value="1"/>
</dbReference>
<dbReference type="SUPFAM" id="SSF54534">
    <property type="entry name" value="FKBP-like"/>
    <property type="match status" value="1"/>
</dbReference>